<reference evidence="1" key="1">
    <citation type="journal article" date="2020" name="mSystems">
        <title>Genome- and Community-Level Interaction Insights into Carbon Utilization and Element Cycling Functions of Hydrothermarchaeota in Hydrothermal Sediment.</title>
        <authorList>
            <person name="Zhou Z."/>
            <person name="Liu Y."/>
            <person name="Xu W."/>
            <person name="Pan J."/>
            <person name="Luo Z.H."/>
            <person name="Li M."/>
        </authorList>
    </citation>
    <scope>NUCLEOTIDE SEQUENCE [LARGE SCALE GENOMIC DNA]</scope>
    <source>
        <strain evidence="1">SpSt-23</strain>
    </source>
</reference>
<proteinExistence type="predicted"/>
<dbReference type="InterPro" id="IPR023214">
    <property type="entry name" value="HAD_sf"/>
</dbReference>
<dbReference type="NCBIfam" id="TIGR01681">
    <property type="entry name" value="HAD-SF-IIIC"/>
    <property type="match status" value="1"/>
</dbReference>
<name>A0A7C2BKA1_9CREN</name>
<comment type="caution">
    <text evidence="1">The sequence shown here is derived from an EMBL/GenBank/DDBJ whole genome shotgun (WGS) entry which is preliminary data.</text>
</comment>
<dbReference type="PANTHER" id="PTHR17901:SF14">
    <property type="entry name" value="MAGNESIUM-DEPENDENT PHOSPHATASE 1"/>
    <property type="match status" value="1"/>
</dbReference>
<dbReference type="GO" id="GO:0016791">
    <property type="term" value="F:phosphatase activity"/>
    <property type="evidence" value="ECO:0007669"/>
    <property type="project" value="InterPro"/>
</dbReference>
<accession>A0A7C2BKA1</accession>
<protein>
    <submittedName>
        <fullName evidence="1">Magnesium-dependent phosphatase-1</fullName>
    </submittedName>
</protein>
<dbReference type="Pfam" id="PF12689">
    <property type="entry name" value="Acid_PPase"/>
    <property type="match status" value="1"/>
</dbReference>
<gene>
    <name evidence="1" type="ORF">ENP55_01540</name>
</gene>
<sequence>MRGSETCRIVFVDLDGTLWDHEDVSQMHPPFRKMGEGVIVDSNGSVLRVNEHMLEILKNLKKEQILLSTLSWNNPDIALQALQELGLRELFHYHAIEFHPRKDLMAEKALAFFTVKYGCKDFKIVYIDDRDTHLNDFKKKYPDTCFIMAWRDFSNFEEGLEAVKKCLENIPH</sequence>
<dbReference type="InterPro" id="IPR010033">
    <property type="entry name" value="HAD_SF_ppase_IIIC"/>
</dbReference>
<dbReference type="InterPro" id="IPR010036">
    <property type="entry name" value="MDP_1_eu_arc"/>
</dbReference>
<evidence type="ECO:0000313" key="1">
    <source>
        <dbReference type="EMBL" id="HEF86993.1"/>
    </source>
</evidence>
<dbReference type="NCBIfam" id="TIGR01685">
    <property type="entry name" value="MDP-1"/>
    <property type="match status" value="1"/>
</dbReference>
<dbReference type="InterPro" id="IPR036412">
    <property type="entry name" value="HAD-like_sf"/>
</dbReference>
<dbReference type="EMBL" id="DSJT01000005">
    <property type="protein sequence ID" value="HEF86993.1"/>
    <property type="molecule type" value="Genomic_DNA"/>
</dbReference>
<dbReference type="AlphaFoldDB" id="A0A7C2BKA1"/>
<organism evidence="1">
    <name type="scientific">Thermosphaera aggregans</name>
    <dbReference type="NCBI Taxonomy" id="54254"/>
    <lineage>
        <taxon>Archaea</taxon>
        <taxon>Thermoproteota</taxon>
        <taxon>Thermoprotei</taxon>
        <taxon>Desulfurococcales</taxon>
        <taxon>Desulfurococcaceae</taxon>
        <taxon>Thermosphaera</taxon>
    </lineage>
</organism>
<dbReference type="Gene3D" id="3.40.50.1000">
    <property type="entry name" value="HAD superfamily/HAD-like"/>
    <property type="match status" value="1"/>
</dbReference>
<dbReference type="SUPFAM" id="SSF56784">
    <property type="entry name" value="HAD-like"/>
    <property type="match status" value="1"/>
</dbReference>
<dbReference type="PANTHER" id="PTHR17901">
    <property type="entry name" value="MAGNESIUM-DEPENDENT PHOSPHATASE 1 MDP1"/>
    <property type="match status" value="1"/>
</dbReference>